<comment type="caution">
    <text evidence="1">The sequence shown here is derived from an EMBL/GenBank/DDBJ whole genome shotgun (WGS) entry which is preliminary data.</text>
</comment>
<evidence type="ECO:0000313" key="2">
    <source>
        <dbReference type="Proteomes" id="UP000011740"/>
    </source>
</evidence>
<dbReference type="EMBL" id="AORZ01000015">
    <property type="protein sequence ID" value="EMF01159.1"/>
    <property type="molecule type" value="Genomic_DNA"/>
</dbReference>
<dbReference type="Proteomes" id="UP000011740">
    <property type="component" value="Unassembled WGS sequence"/>
</dbReference>
<dbReference type="AlphaFoldDB" id="M3A7M9"/>
<organism evidence="1 2">
    <name type="scientific">Streptomyces mobaraensis (strain ATCC 29032 / DSM 40847 / JCM 4168 / NBRC 13819 / NCIMB 11159 / IPCR 16-22)</name>
    <dbReference type="NCBI Taxonomy" id="1223523"/>
    <lineage>
        <taxon>Bacteria</taxon>
        <taxon>Bacillati</taxon>
        <taxon>Actinomycetota</taxon>
        <taxon>Actinomycetes</taxon>
        <taxon>Kitasatosporales</taxon>
        <taxon>Streptomycetaceae</taxon>
        <taxon>Streptomyces</taxon>
    </lineage>
</organism>
<dbReference type="PATRIC" id="fig|1223523.3.peg.1567"/>
<reference evidence="1 2" key="1">
    <citation type="journal article" date="2013" name="Genome Announc.">
        <title>Whole-Genome Shotgun Assembly and Analysis of the Genome of Streptomyces mobaraensis DSM 40847, a Strain for Industrial Production of Microbial Transglutaminase.</title>
        <authorList>
            <person name="Yang H."/>
            <person name="He T."/>
            <person name="Wu W."/>
            <person name="Zhu W."/>
            <person name="Lu B."/>
            <person name="Sun W."/>
        </authorList>
    </citation>
    <scope>NUCLEOTIDE SEQUENCE [LARGE SCALE GENOMIC DNA]</scope>
    <source>
        <strain evidence="1 2">DSM 40847</strain>
    </source>
</reference>
<proteinExistence type="predicted"/>
<accession>M3A7M9</accession>
<sequence>MAQPQAQSYLIEVIKARKMTEKTANVKQALNQAFDGGGKATGKYTFNGHPVLHASSGNGQTSATLFFYDDAGKLMLFAMGEHDTSTKYKISVYGQKGTDFAKGKTIAV</sequence>
<name>M3A7M9_STRM1</name>
<evidence type="ECO:0000313" key="1">
    <source>
        <dbReference type="EMBL" id="EMF01159.1"/>
    </source>
</evidence>
<gene>
    <name evidence="1" type="ORF">H340_07643</name>
</gene>
<protein>
    <submittedName>
        <fullName evidence="1">Uncharacterized protein</fullName>
    </submittedName>
</protein>